<dbReference type="Pfam" id="PF01494">
    <property type="entry name" value="FAD_binding_3"/>
    <property type="match status" value="1"/>
</dbReference>
<dbReference type="PRINTS" id="PR00420">
    <property type="entry name" value="RNGMNOXGNASE"/>
</dbReference>
<evidence type="ECO:0000313" key="6">
    <source>
        <dbReference type="Proteomes" id="UP000030752"/>
    </source>
</evidence>
<keyword evidence="2" id="KW-0274">FAD</keyword>
<dbReference type="InterPro" id="IPR036188">
    <property type="entry name" value="FAD/NAD-bd_sf"/>
</dbReference>
<evidence type="ECO:0000256" key="2">
    <source>
        <dbReference type="ARBA" id="ARBA00022827"/>
    </source>
</evidence>
<evidence type="ECO:0000259" key="4">
    <source>
        <dbReference type="Pfam" id="PF01494"/>
    </source>
</evidence>
<evidence type="ECO:0000313" key="5">
    <source>
        <dbReference type="EMBL" id="ETN45872.1"/>
    </source>
</evidence>
<dbReference type="OrthoDB" id="655030at2759"/>
<dbReference type="RefSeq" id="XP_008710584.1">
    <property type="nucleotide sequence ID" value="XM_008712362.1"/>
</dbReference>
<dbReference type="GO" id="GO:0071949">
    <property type="term" value="F:FAD binding"/>
    <property type="evidence" value="ECO:0007669"/>
    <property type="project" value="InterPro"/>
</dbReference>
<proteinExistence type="predicted"/>
<dbReference type="PANTHER" id="PTHR46865">
    <property type="entry name" value="OXIDOREDUCTASE-RELATED"/>
    <property type="match status" value="1"/>
</dbReference>
<dbReference type="InterPro" id="IPR002938">
    <property type="entry name" value="FAD-bd"/>
</dbReference>
<dbReference type="Gene3D" id="3.50.50.60">
    <property type="entry name" value="FAD/NAD(P)-binding domain"/>
    <property type="match status" value="1"/>
</dbReference>
<dbReference type="SUPFAM" id="SSF51905">
    <property type="entry name" value="FAD/NAD(P)-binding domain"/>
    <property type="match status" value="1"/>
</dbReference>
<dbReference type="Proteomes" id="UP000030752">
    <property type="component" value="Unassembled WGS sequence"/>
</dbReference>
<dbReference type="EMBL" id="KB822711">
    <property type="protein sequence ID" value="ETN45872.1"/>
    <property type="molecule type" value="Genomic_DNA"/>
</dbReference>
<keyword evidence="1" id="KW-0285">Flavoprotein</keyword>
<dbReference type="GeneID" id="19967392"/>
<dbReference type="VEuPathDB" id="FungiDB:HMPREF1541_00053"/>
<dbReference type="InterPro" id="IPR051704">
    <property type="entry name" value="FAD_aromatic-hydroxylase"/>
</dbReference>
<dbReference type="STRING" id="1220924.W2SB10"/>
<sequence length="402" mass="44698">MKVLVNGAGIAGNALAFWLSRIGHSVTVLERYPELRVTGLQIDLRGHGIEVLKRMGLKEEFHRYMPPETGIQIVNSSGKRIAYFPANKSGKGLQDFTTEYEIMRGDFCKVLYDATKDRATYVFDTSITSFVDNGKMVEVQFSDGRTDDFDLVVGADGIGSRTRKIMGLDGFHSCDGQYTAYFTLPWQIRTDEDYIATMYMATGGRGVMTRRNNARELQSYLFCKTSSESLLQAQRGSEQERAALVDIMRGSGWQTEEILNALPKVKDFYCERLGLVKLESWSRGRVALVGDAAYCPSANTGMGTTCALVGAYVLAGEISEHKQDVSAAFRAYDRKFKPFVDQVQAGVLEKGAGLPSSWLGIAFINGMLSVASFFKVNVFGRFFLKENVKGWELPLYENMVGN</sequence>
<feature type="domain" description="FAD-binding" evidence="4">
    <location>
        <begin position="2"/>
        <end position="343"/>
    </location>
</feature>
<keyword evidence="3" id="KW-0560">Oxidoreductase</keyword>
<organism evidence="5 6">
    <name type="scientific">Cyphellophora europaea (strain CBS 101466)</name>
    <name type="common">Phialophora europaea</name>
    <dbReference type="NCBI Taxonomy" id="1220924"/>
    <lineage>
        <taxon>Eukaryota</taxon>
        <taxon>Fungi</taxon>
        <taxon>Dikarya</taxon>
        <taxon>Ascomycota</taxon>
        <taxon>Pezizomycotina</taxon>
        <taxon>Eurotiomycetes</taxon>
        <taxon>Chaetothyriomycetidae</taxon>
        <taxon>Chaetothyriales</taxon>
        <taxon>Cyphellophoraceae</taxon>
        <taxon>Cyphellophora</taxon>
    </lineage>
</organism>
<evidence type="ECO:0000256" key="3">
    <source>
        <dbReference type="ARBA" id="ARBA00023002"/>
    </source>
</evidence>
<name>W2SB10_CYPE1</name>
<gene>
    <name evidence="5" type="ORF">HMPREF1541_00053</name>
</gene>
<dbReference type="eggNOG" id="ENOG502RXAX">
    <property type="taxonomic scope" value="Eukaryota"/>
</dbReference>
<dbReference type="PANTHER" id="PTHR46865:SF7">
    <property type="entry name" value="MONOOXYGENASE, PUTATIVE (AFU_ORTHOLOGUE AFUA_8G07040)-RELATED"/>
    <property type="match status" value="1"/>
</dbReference>
<dbReference type="AlphaFoldDB" id="W2SB10"/>
<dbReference type="InParanoid" id="W2SB10"/>
<evidence type="ECO:0000256" key="1">
    <source>
        <dbReference type="ARBA" id="ARBA00022630"/>
    </source>
</evidence>
<dbReference type="HOGENOM" id="CLU_009665_1_1_1"/>
<protein>
    <recommendedName>
        <fullName evidence="4">FAD-binding domain-containing protein</fullName>
    </recommendedName>
</protein>
<accession>W2SB10</accession>
<reference evidence="5 6" key="1">
    <citation type="submission" date="2013-03" db="EMBL/GenBank/DDBJ databases">
        <title>The Genome Sequence of Phialophora europaea CBS 101466.</title>
        <authorList>
            <consortium name="The Broad Institute Genomics Platform"/>
            <person name="Cuomo C."/>
            <person name="de Hoog S."/>
            <person name="Gorbushina A."/>
            <person name="Walker B."/>
            <person name="Young S.K."/>
            <person name="Zeng Q."/>
            <person name="Gargeya S."/>
            <person name="Fitzgerald M."/>
            <person name="Haas B."/>
            <person name="Abouelleil A."/>
            <person name="Allen A.W."/>
            <person name="Alvarado L."/>
            <person name="Arachchi H.M."/>
            <person name="Berlin A.M."/>
            <person name="Chapman S.B."/>
            <person name="Gainer-Dewar J."/>
            <person name="Goldberg J."/>
            <person name="Griggs A."/>
            <person name="Gujja S."/>
            <person name="Hansen M."/>
            <person name="Howarth C."/>
            <person name="Imamovic A."/>
            <person name="Ireland A."/>
            <person name="Larimer J."/>
            <person name="McCowan C."/>
            <person name="Murphy C."/>
            <person name="Pearson M."/>
            <person name="Poon T.W."/>
            <person name="Priest M."/>
            <person name="Roberts A."/>
            <person name="Saif S."/>
            <person name="Shea T."/>
            <person name="Sisk P."/>
            <person name="Sykes S."/>
            <person name="Wortman J."/>
            <person name="Nusbaum C."/>
            <person name="Birren B."/>
        </authorList>
    </citation>
    <scope>NUCLEOTIDE SEQUENCE [LARGE SCALE GENOMIC DNA]</scope>
    <source>
        <strain evidence="5 6">CBS 101466</strain>
    </source>
</reference>
<keyword evidence="6" id="KW-1185">Reference proteome</keyword>
<dbReference type="Gene3D" id="3.30.9.10">
    <property type="entry name" value="D-Amino Acid Oxidase, subunit A, domain 2"/>
    <property type="match status" value="1"/>
</dbReference>
<dbReference type="GO" id="GO:0016491">
    <property type="term" value="F:oxidoreductase activity"/>
    <property type="evidence" value="ECO:0007669"/>
    <property type="project" value="UniProtKB-KW"/>
</dbReference>